<keyword evidence="4" id="KW-0997">Cell inner membrane</keyword>
<feature type="transmembrane region" description="Helical" evidence="8">
    <location>
        <begin position="202"/>
        <end position="230"/>
    </location>
</feature>
<dbReference type="EMBL" id="AP027081">
    <property type="protein sequence ID" value="BDU75406.1"/>
    <property type="molecule type" value="Genomic_DNA"/>
</dbReference>
<name>A0AA48H0U0_9BACT</name>
<organism evidence="10 11">
    <name type="scientific">Mesoterricola sediminis</name>
    <dbReference type="NCBI Taxonomy" id="2927980"/>
    <lineage>
        <taxon>Bacteria</taxon>
        <taxon>Pseudomonadati</taxon>
        <taxon>Acidobacteriota</taxon>
        <taxon>Holophagae</taxon>
        <taxon>Holophagales</taxon>
        <taxon>Holophagaceae</taxon>
        <taxon>Mesoterricola</taxon>
    </lineage>
</organism>
<dbReference type="InterPro" id="IPR003004">
    <property type="entry name" value="GspF/PilC"/>
</dbReference>
<evidence type="ECO:0000256" key="3">
    <source>
        <dbReference type="ARBA" id="ARBA00022475"/>
    </source>
</evidence>
<protein>
    <submittedName>
        <fullName evidence="10">Type II secretion system protein F</fullName>
    </submittedName>
</protein>
<dbReference type="PANTHER" id="PTHR30012">
    <property type="entry name" value="GENERAL SECRETION PATHWAY PROTEIN"/>
    <property type="match status" value="1"/>
</dbReference>
<sequence length="400" mass="42879">MPAYAWKGKNRLGEIQEGVIVADTRDAAAQTLKRNGIQVVSVKAQGAEGGKALGKVKAKDLAIFTRQFSVMIDAGLPLVQCLEILGAQQTDKGFQRIIGAVRKDVEQGATLQTALSKHPKAFNDLYVNMVGAGEAGGILDVILQRLSGYIEKAVKLTSKVKGAMTYPITVIIIAITVVAIIMVKVIPVFSQMYEGMGSSLPFPTLVCIAISNVLINYFWVVAIFLVLIVIGTRQYYKTPAGRLQLDTIILMIPIVGELLRKVAVARFCRTLGTLTSSGVPILEGMDITARTAGNVVIQNAIMKSREAVEQGRNIAGPLAETKVFPPMVVQMVGVGEATGALDAMLGKVADFYEDEVDNAVAAMTAMMEPLIIFVLGGIIGFIVIAMYMPIFNLANVMGKD</sequence>
<evidence type="ECO:0000256" key="1">
    <source>
        <dbReference type="ARBA" id="ARBA00004429"/>
    </source>
</evidence>
<evidence type="ECO:0000256" key="4">
    <source>
        <dbReference type="ARBA" id="ARBA00022519"/>
    </source>
</evidence>
<dbReference type="GO" id="GO:0005886">
    <property type="term" value="C:plasma membrane"/>
    <property type="evidence" value="ECO:0007669"/>
    <property type="project" value="UniProtKB-SubCell"/>
</dbReference>
<dbReference type="PANTHER" id="PTHR30012:SF7">
    <property type="entry name" value="PROTEIN TRANSPORT PROTEIN HOFC HOMOLOG"/>
    <property type="match status" value="1"/>
</dbReference>
<feature type="transmembrane region" description="Helical" evidence="8">
    <location>
        <begin position="370"/>
        <end position="390"/>
    </location>
</feature>
<keyword evidence="3" id="KW-1003">Cell membrane</keyword>
<feature type="transmembrane region" description="Helical" evidence="8">
    <location>
        <begin position="165"/>
        <end position="190"/>
    </location>
</feature>
<dbReference type="PRINTS" id="PR00812">
    <property type="entry name" value="BCTERIALGSPF"/>
</dbReference>
<evidence type="ECO:0000256" key="5">
    <source>
        <dbReference type="ARBA" id="ARBA00022692"/>
    </source>
</evidence>
<reference evidence="10" key="1">
    <citation type="journal article" date="2023" name="Int. J. Syst. Evol. Microbiol.">
        <title>Mesoterricola silvestris gen. nov., sp. nov., Mesoterricola sediminis sp. nov., Geothrix oryzae sp. nov., Geothrix edaphica sp. nov., Geothrix rubra sp. nov., and Geothrix limicola sp. nov., six novel members of Acidobacteriota isolated from soils.</title>
        <authorList>
            <person name="Itoh H."/>
            <person name="Sugisawa Y."/>
            <person name="Mise K."/>
            <person name="Xu Z."/>
            <person name="Kuniyasu M."/>
            <person name="Ushijima N."/>
            <person name="Kawano K."/>
            <person name="Kobayashi E."/>
            <person name="Shiratori Y."/>
            <person name="Masuda Y."/>
            <person name="Senoo K."/>
        </authorList>
    </citation>
    <scope>NUCLEOTIDE SEQUENCE</scope>
    <source>
        <strain evidence="10">W786</strain>
    </source>
</reference>
<keyword evidence="11" id="KW-1185">Reference proteome</keyword>
<keyword evidence="6 8" id="KW-1133">Transmembrane helix</keyword>
<evidence type="ECO:0000313" key="11">
    <source>
        <dbReference type="Proteomes" id="UP001228113"/>
    </source>
</evidence>
<dbReference type="RefSeq" id="WP_243330832.1">
    <property type="nucleotide sequence ID" value="NZ_AP027081.1"/>
</dbReference>
<dbReference type="Proteomes" id="UP001228113">
    <property type="component" value="Chromosome"/>
</dbReference>
<evidence type="ECO:0000256" key="8">
    <source>
        <dbReference type="SAM" id="Phobius"/>
    </source>
</evidence>
<evidence type="ECO:0000256" key="6">
    <source>
        <dbReference type="ARBA" id="ARBA00022989"/>
    </source>
</evidence>
<feature type="domain" description="Type II secretion system protein GspF" evidence="9">
    <location>
        <begin position="267"/>
        <end position="389"/>
    </location>
</feature>
<evidence type="ECO:0000256" key="7">
    <source>
        <dbReference type="ARBA" id="ARBA00023136"/>
    </source>
</evidence>
<dbReference type="KEGG" id="msea:METESE_03640"/>
<feature type="domain" description="Type II secretion system protein GspF" evidence="9">
    <location>
        <begin position="64"/>
        <end position="187"/>
    </location>
</feature>
<proteinExistence type="inferred from homology"/>
<dbReference type="FunFam" id="1.20.81.30:FF:000001">
    <property type="entry name" value="Type II secretion system protein F"/>
    <property type="match status" value="2"/>
</dbReference>
<keyword evidence="5 8" id="KW-0812">Transmembrane</keyword>
<comment type="subcellular location">
    <subcellularLocation>
        <location evidence="1">Cell inner membrane</location>
        <topology evidence="1">Multi-pass membrane protein</topology>
    </subcellularLocation>
</comment>
<dbReference type="Gene3D" id="1.20.81.30">
    <property type="entry name" value="Type II secretion system (T2SS), domain F"/>
    <property type="match status" value="2"/>
</dbReference>
<dbReference type="AlphaFoldDB" id="A0AA48H0U0"/>
<keyword evidence="7 8" id="KW-0472">Membrane</keyword>
<dbReference type="Pfam" id="PF00482">
    <property type="entry name" value="T2SSF"/>
    <property type="match status" value="2"/>
</dbReference>
<dbReference type="InterPro" id="IPR018076">
    <property type="entry name" value="T2SS_GspF_dom"/>
</dbReference>
<gene>
    <name evidence="10" type="primary">pilC_2</name>
    <name evidence="10" type="ORF">METESE_03640</name>
</gene>
<comment type="similarity">
    <text evidence="2">Belongs to the GSP F family.</text>
</comment>
<evidence type="ECO:0000256" key="2">
    <source>
        <dbReference type="ARBA" id="ARBA00005745"/>
    </source>
</evidence>
<dbReference type="GO" id="GO:0015628">
    <property type="term" value="P:protein secretion by the type II secretion system"/>
    <property type="evidence" value="ECO:0007669"/>
    <property type="project" value="TreeGrafter"/>
</dbReference>
<accession>A0AA48H0U0</accession>
<dbReference type="InterPro" id="IPR042094">
    <property type="entry name" value="T2SS_GspF_sf"/>
</dbReference>
<evidence type="ECO:0000259" key="9">
    <source>
        <dbReference type="Pfam" id="PF00482"/>
    </source>
</evidence>
<evidence type="ECO:0000313" key="10">
    <source>
        <dbReference type="EMBL" id="BDU75406.1"/>
    </source>
</evidence>